<evidence type="ECO:0000313" key="22">
    <source>
        <dbReference type="Proteomes" id="UP001162480"/>
    </source>
</evidence>
<evidence type="ECO:0000256" key="13">
    <source>
        <dbReference type="ARBA" id="ARBA00023157"/>
    </source>
</evidence>
<dbReference type="GO" id="GO:0006364">
    <property type="term" value="P:rRNA processing"/>
    <property type="evidence" value="ECO:0007669"/>
    <property type="project" value="UniProtKB-KW"/>
</dbReference>
<keyword evidence="7" id="KW-0690">Ribosome biogenesis</keyword>
<evidence type="ECO:0000256" key="8">
    <source>
        <dbReference type="ARBA" id="ARBA00022525"/>
    </source>
</evidence>
<evidence type="ECO:0000259" key="20">
    <source>
        <dbReference type="Pfam" id="PF24779"/>
    </source>
</evidence>
<dbReference type="Pfam" id="PF24779">
    <property type="entry name" value="UTP23_sensor"/>
    <property type="match status" value="1"/>
</dbReference>
<keyword evidence="13" id="KW-1015">Disulfide bond</keyword>
<evidence type="ECO:0000256" key="10">
    <source>
        <dbReference type="ARBA" id="ARBA00022679"/>
    </source>
</evidence>
<keyword evidence="12" id="KW-0862">Zinc</keyword>
<organism evidence="21 22">
    <name type="scientific">Octopus vulgaris</name>
    <name type="common">Common octopus</name>
    <dbReference type="NCBI Taxonomy" id="6645"/>
    <lineage>
        <taxon>Eukaryota</taxon>
        <taxon>Metazoa</taxon>
        <taxon>Spiralia</taxon>
        <taxon>Lophotrochozoa</taxon>
        <taxon>Mollusca</taxon>
        <taxon>Cephalopoda</taxon>
        <taxon>Coleoidea</taxon>
        <taxon>Octopodiformes</taxon>
        <taxon>Octopoda</taxon>
        <taxon>Incirrata</taxon>
        <taxon>Octopodidae</taxon>
        <taxon>Octopus</taxon>
    </lineage>
</organism>
<keyword evidence="14" id="KW-0539">Nucleus</keyword>
<dbReference type="SUPFAM" id="SSF53187">
    <property type="entry name" value="Zn-dependent exopeptidases"/>
    <property type="match status" value="1"/>
</dbReference>
<dbReference type="Proteomes" id="UP001162480">
    <property type="component" value="Chromosome 11"/>
</dbReference>
<evidence type="ECO:0000256" key="18">
    <source>
        <dbReference type="ARBA" id="ARBA00071400"/>
    </source>
</evidence>
<dbReference type="PANTHER" id="PTHR12283">
    <property type="entry name" value="GLUTAMINYL-PEPTIDE CYCLOTRANSFERASE"/>
    <property type="match status" value="1"/>
</dbReference>
<keyword evidence="10" id="KW-0808">Transferase</keyword>
<keyword evidence="15" id="KW-0012">Acyltransferase</keyword>
<evidence type="ECO:0000256" key="2">
    <source>
        <dbReference type="ARBA" id="ARBA00004604"/>
    </source>
</evidence>
<evidence type="ECO:0000256" key="17">
    <source>
        <dbReference type="ARBA" id="ARBA00038503"/>
    </source>
</evidence>
<dbReference type="GO" id="GO:0005576">
    <property type="term" value="C:extracellular region"/>
    <property type="evidence" value="ECO:0007669"/>
    <property type="project" value="UniProtKB-SubCell"/>
</dbReference>
<evidence type="ECO:0000259" key="19">
    <source>
        <dbReference type="Pfam" id="PF04389"/>
    </source>
</evidence>
<evidence type="ECO:0000256" key="9">
    <source>
        <dbReference type="ARBA" id="ARBA00022552"/>
    </source>
</evidence>
<keyword evidence="22" id="KW-1185">Reference proteome</keyword>
<feature type="domain" description="Peptidase M28" evidence="19">
    <location>
        <begin position="153"/>
        <end position="379"/>
    </location>
</feature>
<keyword evidence="8" id="KW-0964">Secreted</keyword>
<evidence type="ECO:0000256" key="11">
    <source>
        <dbReference type="ARBA" id="ARBA00022723"/>
    </source>
</evidence>
<evidence type="ECO:0000256" key="15">
    <source>
        <dbReference type="ARBA" id="ARBA00023315"/>
    </source>
</evidence>
<dbReference type="FunFam" id="3.40.630.10:FF:000029">
    <property type="entry name" value="Glutaminyl-peptide cyclotransferase"/>
    <property type="match status" value="1"/>
</dbReference>
<keyword evidence="11" id="KW-0479">Metal-binding</keyword>
<evidence type="ECO:0000256" key="4">
    <source>
        <dbReference type="ARBA" id="ARBA00006014"/>
    </source>
</evidence>
<dbReference type="Gene3D" id="3.40.50.1010">
    <property type="entry name" value="5'-nuclease"/>
    <property type="match status" value="1"/>
</dbReference>
<dbReference type="Pfam" id="PF04389">
    <property type="entry name" value="Peptidase_M28"/>
    <property type="match status" value="1"/>
</dbReference>
<evidence type="ECO:0000313" key="21">
    <source>
        <dbReference type="EMBL" id="CAI9730242.1"/>
    </source>
</evidence>
<dbReference type="InterPro" id="IPR007484">
    <property type="entry name" value="Peptidase_M28"/>
</dbReference>
<dbReference type="GO" id="GO:0032040">
    <property type="term" value="C:small-subunit processome"/>
    <property type="evidence" value="ECO:0007669"/>
    <property type="project" value="InterPro"/>
</dbReference>
<sequence length="648" mass="75179">MDIGIFYKLSNMFEGLEEKPECKRDGKNLYHKLVKLEYAILTFVWEDVMECFNKTNEIAVAPPLPLTFLFLVIAEKKLYGENGMKNLTKLGNFSDFWNLDLEPILIPRVSGTPGNIKVREHIISRLESLKSWTITEDKFVQQTPNGKVKFSDIIATLDPKAHKQVVLACHYDSKKFYDFEFIGATDSAVPCALLLALVRELQCLFKYRQKNLDTTLQLIFFDGEEAFKTWTETDSLYGSRHLASKWQNDLDANGRNKLYSITHFILLDLIGSSNIVFHNYFPQETDRLFQNLVKIEHLLLRRNLQYRDHYNMYKSMFSTELLQFPLYGIQDDHVPFAKKGVKILHLIPYPFPSIWHQPGDIERNLDKRSIANFKNVLTVFVAHYLKLPSWHRECSSRNNFVNMKILREKKVKKILAFYKNYFHFRTPYQVLIDGTFCLAALNYHLDINDVLSKYLQSEIRLFTTSCAIAEAHSLEKLFPGLLPQLRSCQVCSCGHKKKAVSVVECFKSMVNNNNNNHYILCTQDKKIQKVLRKHPGVPIIFIDRTVCIEQPSKASQQIATDGFAGEVEELNYEDKVLNQLKDKILVKKPHVDFKKRKSKKGANPLSCKKKKVVNAVPSIDNGVKKSRKRRKKYKVSSHIKELLKNIHQ</sequence>
<evidence type="ECO:0000256" key="1">
    <source>
        <dbReference type="ARBA" id="ARBA00000001"/>
    </source>
</evidence>
<dbReference type="GO" id="GO:0016603">
    <property type="term" value="F:glutaminyl-peptide cyclotransferase activity"/>
    <property type="evidence" value="ECO:0007669"/>
    <property type="project" value="UniProtKB-EC"/>
</dbReference>
<dbReference type="CDD" id="cd09866">
    <property type="entry name" value="PIN_Fcf1-Utp23-H"/>
    <property type="match status" value="1"/>
</dbReference>
<dbReference type="CDD" id="cd03880">
    <property type="entry name" value="M28_QC_like"/>
    <property type="match status" value="1"/>
</dbReference>
<evidence type="ECO:0000256" key="12">
    <source>
        <dbReference type="ARBA" id="ARBA00022833"/>
    </source>
</evidence>
<dbReference type="AlphaFoldDB" id="A0AA36BAT7"/>
<dbReference type="Pfam" id="PF04900">
    <property type="entry name" value="Fcf1"/>
    <property type="match status" value="1"/>
</dbReference>
<gene>
    <name evidence="21" type="ORF">OCTVUL_1B010043</name>
</gene>
<dbReference type="InterPro" id="IPR037457">
    <property type="entry name" value="M28_QC"/>
</dbReference>
<dbReference type="InterPro" id="IPR057776">
    <property type="entry name" value="UTP23_sensor"/>
</dbReference>
<dbReference type="Gene3D" id="3.40.630.10">
    <property type="entry name" value="Zn peptidases"/>
    <property type="match status" value="1"/>
</dbReference>
<dbReference type="InterPro" id="IPR029060">
    <property type="entry name" value="PIN-like_dom_sf"/>
</dbReference>
<evidence type="ECO:0000256" key="3">
    <source>
        <dbReference type="ARBA" id="ARBA00004613"/>
    </source>
</evidence>
<reference evidence="21" key="1">
    <citation type="submission" date="2023-08" db="EMBL/GenBank/DDBJ databases">
        <authorList>
            <person name="Alioto T."/>
            <person name="Alioto T."/>
            <person name="Gomez Garrido J."/>
        </authorList>
    </citation>
    <scope>NUCLEOTIDE SEQUENCE</scope>
</reference>
<dbReference type="PANTHER" id="PTHR12283:SF6">
    <property type="entry name" value="GLUTAMINYL-PEPTIDE CYCLOTRANSFERASE-RELATED"/>
    <property type="match status" value="1"/>
</dbReference>
<evidence type="ECO:0000256" key="7">
    <source>
        <dbReference type="ARBA" id="ARBA00022517"/>
    </source>
</evidence>
<keyword evidence="9" id="KW-0698">rRNA processing</keyword>
<evidence type="ECO:0000256" key="5">
    <source>
        <dbReference type="ARBA" id="ARBA00012012"/>
    </source>
</evidence>
<feature type="domain" description="UTP23 sensor motif region" evidence="20">
    <location>
        <begin position="594"/>
        <end position="611"/>
    </location>
</feature>
<protein>
    <recommendedName>
        <fullName evidence="6">Glutaminyl-peptide cyclotransferase</fullName>
        <ecNumber evidence="5">2.3.2.5</ecNumber>
    </recommendedName>
    <alternativeName>
        <fullName evidence="18">rRNA-processing protein UTP23 homolog</fullName>
    </alternativeName>
</protein>
<dbReference type="EC" id="2.3.2.5" evidence="5"/>
<comment type="similarity">
    <text evidence="4">Belongs to the glutaminyl-peptide cyclotransferase family.</text>
</comment>
<dbReference type="SUPFAM" id="SSF88723">
    <property type="entry name" value="PIN domain-like"/>
    <property type="match status" value="1"/>
</dbReference>
<proteinExistence type="inferred from homology"/>
<comment type="similarity">
    <text evidence="17">Belongs to the UTP23/FCF1 family. UTP23 subfamily.</text>
</comment>
<dbReference type="GO" id="GO:0008270">
    <property type="term" value="F:zinc ion binding"/>
    <property type="evidence" value="ECO:0007669"/>
    <property type="project" value="TreeGrafter"/>
</dbReference>
<name>A0AA36BAT7_OCTVU</name>
<evidence type="ECO:0000256" key="16">
    <source>
        <dbReference type="ARBA" id="ARBA00037300"/>
    </source>
</evidence>
<dbReference type="FunFam" id="3.40.50.1010:FF:000006">
    <property type="entry name" value="rRNA-processing protein UTP23 homolog"/>
    <property type="match status" value="1"/>
</dbReference>
<dbReference type="EMBL" id="OX597824">
    <property type="protein sequence ID" value="CAI9730242.1"/>
    <property type="molecule type" value="Genomic_DNA"/>
</dbReference>
<evidence type="ECO:0000256" key="6">
    <source>
        <dbReference type="ARBA" id="ARBA00016861"/>
    </source>
</evidence>
<evidence type="ECO:0000256" key="14">
    <source>
        <dbReference type="ARBA" id="ARBA00023242"/>
    </source>
</evidence>
<accession>A0AA36BAT7</accession>
<comment type="subcellular location">
    <subcellularLocation>
        <location evidence="2">Nucleus</location>
        <location evidence="2">Nucleolus</location>
    </subcellularLocation>
    <subcellularLocation>
        <location evidence="3">Secreted</location>
    </subcellularLocation>
</comment>
<comment type="catalytic activity">
    <reaction evidence="1">
        <text>N-terminal L-glutaminyl-[peptide] = N-terminal 5-oxo-L-prolyl-[peptide] + NH4(+)</text>
        <dbReference type="Rhea" id="RHEA:23652"/>
        <dbReference type="Rhea" id="RHEA-COMP:11736"/>
        <dbReference type="Rhea" id="RHEA-COMP:11846"/>
        <dbReference type="ChEBI" id="CHEBI:28938"/>
        <dbReference type="ChEBI" id="CHEBI:64722"/>
        <dbReference type="ChEBI" id="CHEBI:87215"/>
        <dbReference type="EC" id="2.3.2.5"/>
    </reaction>
</comment>
<dbReference type="InterPro" id="IPR006984">
    <property type="entry name" value="Fcf1/UTP23"/>
</dbReference>
<comment type="function">
    <text evidence="16">Involved in rRNA-processing and ribosome biogenesis.</text>
</comment>
<dbReference type="InterPro" id="IPR040234">
    <property type="entry name" value="QC/QCL"/>
</dbReference>